<keyword evidence="2" id="KW-1185">Reference proteome</keyword>
<keyword evidence="1" id="KW-0812">Transmembrane</keyword>
<evidence type="ECO:0000313" key="3">
    <source>
        <dbReference type="WBParaSite" id="L893_g12163.t1"/>
    </source>
</evidence>
<dbReference type="AlphaFoldDB" id="A0A1I7Y2U1"/>
<protein>
    <submittedName>
        <fullName evidence="3">Ion_trans domain-containing protein</fullName>
    </submittedName>
</protein>
<organism evidence="2 3">
    <name type="scientific">Steinernema glaseri</name>
    <dbReference type="NCBI Taxonomy" id="37863"/>
    <lineage>
        <taxon>Eukaryota</taxon>
        <taxon>Metazoa</taxon>
        <taxon>Ecdysozoa</taxon>
        <taxon>Nematoda</taxon>
        <taxon>Chromadorea</taxon>
        <taxon>Rhabditida</taxon>
        <taxon>Tylenchina</taxon>
        <taxon>Panagrolaimomorpha</taxon>
        <taxon>Strongyloidoidea</taxon>
        <taxon>Steinernematidae</taxon>
        <taxon>Steinernema</taxon>
    </lineage>
</organism>
<proteinExistence type="predicted"/>
<accession>A0A1I7Y2U1</accession>
<keyword evidence="1" id="KW-0472">Membrane</keyword>
<keyword evidence="1" id="KW-1133">Transmembrane helix</keyword>
<feature type="transmembrane region" description="Helical" evidence="1">
    <location>
        <begin position="25"/>
        <end position="42"/>
    </location>
</feature>
<evidence type="ECO:0000313" key="2">
    <source>
        <dbReference type="Proteomes" id="UP000095287"/>
    </source>
</evidence>
<reference evidence="3" key="1">
    <citation type="submission" date="2016-11" db="UniProtKB">
        <authorList>
            <consortium name="WormBaseParasite"/>
        </authorList>
    </citation>
    <scope>IDENTIFICATION</scope>
</reference>
<sequence length="91" mass="10545">MVRYQIILWTVFDDYGPGLNWDYPVYWLAGDIYTFVAIELVIPSSLLKHLYKDCNSISQQKTLHRIPQSVETGVGFTLRLALDRLCTHMPV</sequence>
<dbReference type="WBParaSite" id="L893_g12163.t1">
    <property type="protein sequence ID" value="L893_g12163.t1"/>
    <property type="gene ID" value="L893_g12163"/>
</dbReference>
<dbReference type="Proteomes" id="UP000095287">
    <property type="component" value="Unplaced"/>
</dbReference>
<name>A0A1I7Y2U1_9BILA</name>
<evidence type="ECO:0000256" key="1">
    <source>
        <dbReference type="SAM" id="Phobius"/>
    </source>
</evidence>